<gene>
    <name evidence="1" type="ORF">ETU09_07670</name>
</gene>
<reference evidence="1 2" key="1">
    <citation type="submission" date="2019-02" db="EMBL/GenBank/DDBJ databases">
        <title>Apibacter muscae sp. nov.: a novel member of the house fly microbiota.</title>
        <authorList>
            <person name="Park R."/>
        </authorList>
    </citation>
    <scope>NUCLEOTIDE SEQUENCE [LARGE SCALE GENOMIC DNA]</scope>
    <source>
        <strain evidence="1 2">AL1</strain>
    </source>
</reference>
<evidence type="ECO:0000313" key="1">
    <source>
        <dbReference type="EMBL" id="TWP27314.1"/>
    </source>
</evidence>
<keyword evidence="2" id="KW-1185">Reference proteome</keyword>
<organism evidence="1 2">
    <name type="scientific">Apibacter muscae</name>
    <dbReference type="NCBI Taxonomy" id="2509004"/>
    <lineage>
        <taxon>Bacteria</taxon>
        <taxon>Pseudomonadati</taxon>
        <taxon>Bacteroidota</taxon>
        <taxon>Flavobacteriia</taxon>
        <taxon>Flavobacteriales</taxon>
        <taxon>Weeksellaceae</taxon>
        <taxon>Apibacter</taxon>
    </lineage>
</organism>
<accession>A0A563DC18</accession>
<evidence type="ECO:0000313" key="2">
    <source>
        <dbReference type="Proteomes" id="UP000319499"/>
    </source>
</evidence>
<proteinExistence type="predicted"/>
<name>A0A563DC18_9FLAO</name>
<sequence length="130" mass="14982">MNTKTKFTIDRLVEFMDFKCLNDNQITKIAGLSIGLIGRARKNKSGLHTDTIEKILITFPELNPTWLLTGKGKMLIMDNQSVDDNNKYSETSNSEESKDKDFLFEVFSAQKEIIHSLKKKFFKTEESLKK</sequence>
<dbReference type="EMBL" id="SELH01000023">
    <property type="protein sequence ID" value="TWP27314.1"/>
    <property type="molecule type" value="Genomic_DNA"/>
</dbReference>
<protein>
    <submittedName>
        <fullName evidence="1">Uncharacterized protein</fullName>
    </submittedName>
</protein>
<dbReference type="Proteomes" id="UP000319499">
    <property type="component" value="Unassembled WGS sequence"/>
</dbReference>
<dbReference type="AlphaFoldDB" id="A0A563DC18"/>
<dbReference type="RefSeq" id="WP_146262661.1">
    <property type="nucleotide sequence ID" value="NZ_SELG01000038.1"/>
</dbReference>
<comment type="caution">
    <text evidence="1">The sequence shown here is derived from an EMBL/GenBank/DDBJ whole genome shotgun (WGS) entry which is preliminary data.</text>
</comment>
<dbReference type="OrthoDB" id="796548at2"/>